<dbReference type="InterPro" id="IPR001610">
    <property type="entry name" value="PAC"/>
</dbReference>
<evidence type="ECO:0000256" key="6">
    <source>
        <dbReference type="ARBA" id="ARBA00023012"/>
    </source>
</evidence>
<dbReference type="Gene3D" id="1.10.287.130">
    <property type="match status" value="1"/>
</dbReference>
<protein>
    <recommendedName>
        <fullName evidence="2">histidine kinase</fullName>
        <ecNumber evidence="2">2.7.13.3</ecNumber>
    </recommendedName>
</protein>
<dbReference type="InterPro" id="IPR000700">
    <property type="entry name" value="PAS-assoc_C"/>
</dbReference>
<dbReference type="AlphaFoldDB" id="A0ABD5X2G9"/>
<dbReference type="RefSeq" id="WP_276237753.1">
    <property type="nucleotide sequence ID" value="NZ_CP119989.1"/>
</dbReference>
<dbReference type="SMART" id="SM00388">
    <property type="entry name" value="HisKA"/>
    <property type="match status" value="1"/>
</dbReference>
<dbReference type="SMART" id="SM00387">
    <property type="entry name" value="HATPase_c"/>
    <property type="match status" value="1"/>
</dbReference>
<dbReference type="InterPro" id="IPR004358">
    <property type="entry name" value="Sig_transdc_His_kin-like_C"/>
</dbReference>
<dbReference type="Pfam" id="PF00512">
    <property type="entry name" value="HisKA"/>
    <property type="match status" value="1"/>
</dbReference>
<dbReference type="InterPro" id="IPR005467">
    <property type="entry name" value="His_kinase_dom"/>
</dbReference>
<evidence type="ECO:0000256" key="5">
    <source>
        <dbReference type="ARBA" id="ARBA00022777"/>
    </source>
</evidence>
<keyword evidence="10" id="KW-0067">ATP-binding</keyword>
<dbReference type="InterPro" id="IPR050736">
    <property type="entry name" value="Sensor_HK_Regulatory"/>
</dbReference>
<dbReference type="SMART" id="SM00086">
    <property type="entry name" value="PAC"/>
    <property type="match status" value="1"/>
</dbReference>
<dbReference type="InterPro" id="IPR003594">
    <property type="entry name" value="HATPase_dom"/>
</dbReference>
<comment type="caution">
    <text evidence="10">The sequence shown here is derived from an EMBL/GenBank/DDBJ whole genome shotgun (WGS) entry which is preliminary data.</text>
</comment>
<evidence type="ECO:0000313" key="10">
    <source>
        <dbReference type="EMBL" id="MFC7097752.1"/>
    </source>
</evidence>
<keyword evidence="6" id="KW-0902">Two-component regulatory system</keyword>
<evidence type="ECO:0000259" key="9">
    <source>
        <dbReference type="PROSITE" id="PS50113"/>
    </source>
</evidence>
<feature type="domain" description="Histidine kinase" evidence="7">
    <location>
        <begin position="337"/>
        <end position="533"/>
    </location>
</feature>
<dbReference type="Pfam" id="PF02518">
    <property type="entry name" value="HATPase_c"/>
    <property type="match status" value="1"/>
</dbReference>
<dbReference type="CDD" id="cd00082">
    <property type="entry name" value="HisKA"/>
    <property type="match status" value="1"/>
</dbReference>
<evidence type="ECO:0000256" key="3">
    <source>
        <dbReference type="ARBA" id="ARBA00022553"/>
    </source>
</evidence>
<evidence type="ECO:0000256" key="1">
    <source>
        <dbReference type="ARBA" id="ARBA00000085"/>
    </source>
</evidence>
<dbReference type="InterPro" id="IPR029016">
    <property type="entry name" value="GAF-like_dom_sf"/>
</dbReference>
<dbReference type="PANTHER" id="PTHR43711:SF1">
    <property type="entry name" value="HISTIDINE KINASE 1"/>
    <property type="match status" value="1"/>
</dbReference>
<dbReference type="InterPro" id="IPR035965">
    <property type="entry name" value="PAS-like_dom_sf"/>
</dbReference>
<reference evidence="10 11" key="1">
    <citation type="journal article" date="2019" name="Int. J. Syst. Evol. Microbiol.">
        <title>The Global Catalogue of Microorganisms (GCM) 10K type strain sequencing project: providing services to taxonomists for standard genome sequencing and annotation.</title>
        <authorList>
            <consortium name="The Broad Institute Genomics Platform"/>
            <consortium name="The Broad Institute Genome Sequencing Center for Infectious Disease"/>
            <person name="Wu L."/>
            <person name="Ma J."/>
        </authorList>
    </citation>
    <scope>NUCLEOTIDE SEQUENCE [LARGE SCALE GENOMIC DNA]</scope>
    <source>
        <strain evidence="10 11">DT55</strain>
    </source>
</reference>
<dbReference type="GO" id="GO:0004673">
    <property type="term" value="F:protein histidine kinase activity"/>
    <property type="evidence" value="ECO:0007669"/>
    <property type="project" value="UniProtKB-EC"/>
</dbReference>
<dbReference type="SUPFAM" id="SSF55781">
    <property type="entry name" value="GAF domain-like"/>
    <property type="match status" value="1"/>
</dbReference>
<evidence type="ECO:0000256" key="4">
    <source>
        <dbReference type="ARBA" id="ARBA00022679"/>
    </source>
</evidence>
<dbReference type="SUPFAM" id="SSF47384">
    <property type="entry name" value="Homodimeric domain of signal transducing histidine kinase"/>
    <property type="match status" value="1"/>
</dbReference>
<keyword evidence="4" id="KW-0808">Transferase</keyword>
<name>A0ABD5X2G9_9EURY</name>
<dbReference type="InterPro" id="IPR013656">
    <property type="entry name" value="PAS_4"/>
</dbReference>
<dbReference type="NCBIfam" id="TIGR00229">
    <property type="entry name" value="sensory_box"/>
    <property type="match status" value="1"/>
</dbReference>
<sequence length="535" mass="55767">MSDGSTVGPPGADLRESVLYALADAETFEEALERTLAAICRAGEWEYGEAWLPASADESTTDPSGDRLVLAATWAQEGYEAFAAATAAVSFRRGEGLVGRVWAGSDAEWLTDLSADDAGFVRVDAARESGLLSGVAIPLPESTDAVGPDPVAVLGFFTATPRDADPAFASAAAEMVAETGRLFARKRAVDAVAEERRLLEAVLDVTPAPVVVYDATGTVESVNEAATAAIGLDAAGMRERGRFDDRWEIETADGDPLTDADRPISLALQTGEPAERRLRATMPSGERRTFDLRASPVVGDDGTVEHVVAAFSDVTESLAYERDLEARNAALGEFASVVSHDLRNPLAVVEGYIDLAEETGDVSHLDAARTALGRMDDLTQGLLALARSGQVIGDRRQVALSDAVAESWASVETAAATLVVAEDLPAVEADPVRLGQLIENLLANAVVHAGETATVRVEALPDGGGFAVADDGPGIAVERREAVFAPGNSSGGDGAGLGLTLVRTVAEAHGWHVSVGESVAGGVRFEIWTDAAPPE</sequence>
<dbReference type="PROSITE" id="PS50113">
    <property type="entry name" value="PAC"/>
    <property type="match status" value="1"/>
</dbReference>
<proteinExistence type="predicted"/>
<keyword evidence="10" id="KW-0547">Nucleotide-binding</keyword>
<keyword evidence="11" id="KW-1185">Reference proteome</keyword>
<dbReference type="InterPro" id="IPR036890">
    <property type="entry name" value="HATPase_C_sf"/>
</dbReference>
<feature type="domain" description="PAC" evidence="9">
    <location>
        <begin position="272"/>
        <end position="326"/>
    </location>
</feature>
<dbReference type="PROSITE" id="PS50109">
    <property type="entry name" value="HIS_KIN"/>
    <property type="match status" value="1"/>
</dbReference>
<comment type="catalytic activity">
    <reaction evidence="1">
        <text>ATP + protein L-histidine = ADP + protein N-phospho-L-histidine.</text>
        <dbReference type="EC" id="2.7.13.3"/>
    </reaction>
</comment>
<feature type="domain" description="PAS" evidence="8">
    <location>
        <begin position="195"/>
        <end position="232"/>
    </location>
</feature>
<dbReference type="Gene3D" id="3.30.450.40">
    <property type="match status" value="1"/>
</dbReference>
<evidence type="ECO:0000259" key="8">
    <source>
        <dbReference type="PROSITE" id="PS50112"/>
    </source>
</evidence>
<evidence type="ECO:0000313" key="11">
    <source>
        <dbReference type="Proteomes" id="UP001596388"/>
    </source>
</evidence>
<dbReference type="EMBL" id="JBHTAG010000003">
    <property type="protein sequence ID" value="MFC7097752.1"/>
    <property type="molecule type" value="Genomic_DNA"/>
</dbReference>
<dbReference type="SUPFAM" id="SSF55785">
    <property type="entry name" value="PYP-like sensor domain (PAS domain)"/>
    <property type="match status" value="1"/>
</dbReference>
<dbReference type="EC" id="2.7.13.3" evidence="2"/>
<dbReference type="GeneID" id="79271338"/>
<dbReference type="InterPro" id="IPR000014">
    <property type="entry name" value="PAS"/>
</dbReference>
<dbReference type="InterPro" id="IPR036097">
    <property type="entry name" value="HisK_dim/P_sf"/>
</dbReference>
<dbReference type="Gene3D" id="3.30.565.10">
    <property type="entry name" value="Histidine kinase-like ATPase, C-terminal domain"/>
    <property type="match status" value="1"/>
</dbReference>
<dbReference type="InterPro" id="IPR003661">
    <property type="entry name" value="HisK_dim/P_dom"/>
</dbReference>
<dbReference type="PANTHER" id="PTHR43711">
    <property type="entry name" value="TWO-COMPONENT HISTIDINE KINASE"/>
    <property type="match status" value="1"/>
</dbReference>
<dbReference type="PROSITE" id="PS50112">
    <property type="entry name" value="PAS"/>
    <property type="match status" value="1"/>
</dbReference>
<organism evidence="10 11">
    <name type="scientific">Halobaculum marinum</name>
    <dbReference type="NCBI Taxonomy" id="3031996"/>
    <lineage>
        <taxon>Archaea</taxon>
        <taxon>Methanobacteriati</taxon>
        <taxon>Methanobacteriota</taxon>
        <taxon>Stenosarchaea group</taxon>
        <taxon>Halobacteria</taxon>
        <taxon>Halobacteriales</taxon>
        <taxon>Haloferacaceae</taxon>
        <taxon>Halobaculum</taxon>
    </lineage>
</organism>
<accession>A0ABD5X2G9</accession>
<dbReference type="Pfam" id="PF08448">
    <property type="entry name" value="PAS_4"/>
    <property type="match status" value="1"/>
</dbReference>
<dbReference type="PRINTS" id="PR00344">
    <property type="entry name" value="BCTRLSENSOR"/>
</dbReference>
<evidence type="ECO:0000256" key="2">
    <source>
        <dbReference type="ARBA" id="ARBA00012438"/>
    </source>
</evidence>
<keyword evidence="5" id="KW-0418">Kinase</keyword>
<dbReference type="GO" id="GO:0000160">
    <property type="term" value="P:phosphorelay signal transduction system"/>
    <property type="evidence" value="ECO:0007669"/>
    <property type="project" value="UniProtKB-KW"/>
</dbReference>
<dbReference type="SUPFAM" id="SSF55874">
    <property type="entry name" value="ATPase domain of HSP90 chaperone/DNA topoisomerase II/histidine kinase"/>
    <property type="match status" value="1"/>
</dbReference>
<dbReference type="Proteomes" id="UP001596388">
    <property type="component" value="Unassembled WGS sequence"/>
</dbReference>
<dbReference type="GO" id="GO:0005524">
    <property type="term" value="F:ATP binding"/>
    <property type="evidence" value="ECO:0007669"/>
    <property type="project" value="UniProtKB-KW"/>
</dbReference>
<dbReference type="Gene3D" id="3.30.450.20">
    <property type="entry name" value="PAS domain"/>
    <property type="match status" value="1"/>
</dbReference>
<gene>
    <name evidence="10" type="ORF">ACFQKD_10585</name>
</gene>
<keyword evidence="3" id="KW-0597">Phosphoprotein</keyword>
<evidence type="ECO:0000259" key="7">
    <source>
        <dbReference type="PROSITE" id="PS50109"/>
    </source>
</evidence>